<evidence type="ECO:0000313" key="2">
    <source>
        <dbReference type="Proteomes" id="UP000198412"/>
    </source>
</evidence>
<name>A0A238ZL41_9FLAO</name>
<dbReference type="EMBL" id="FZNX01000007">
    <property type="protein sequence ID" value="SNR83698.1"/>
    <property type="molecule type" value="Genomic_DNA"/>
</dbReference>
<protein>
    <submittedName>
        <fullName evidence="1">Uncharacterized protein</fullName>
    </submittedName>
</protein>
<dbReference type="AlphaFoldDB" id="A0A238ZL41"/>
<accession>A0A238ZL41</accession>
<organism evidence="1 2">
    <name type="scientific">Lutibacter flavus</name>
    <dbReference type="NCBI Taxonomy" id="691689"/>
    <lineage>
        <taxon>Bacteria</taxon>
        <taxon>Pseudomonadati</taxon>
        <taxon>Bacteroidota</taxon>
        <taxon>Flavobacteriia</taxon>
        <taxon>Flavobacteriales</taxon>
        <taxon>Flavobacteriaceae</taxon>
        <taxon>Lutibacter</taxon>
    </lineage>
</organism>
<proteinExistence type="predicted"/>
<reference evidence="2" key="1">
    <citation type="submission" date="2017-06" db="EMBL/GenBank/DDBJ databases">
        <authorList>
            <person name="Varghese N."/>
            <person name="Submissions S."/>
        </authorList>
    </citation>
    <scope>NUCLEOTIDE SEQUENCE [LARGE SCALE GENOMIC DNA]</scope>
    <source>
        <strain evidence="2">DSM 27993</strain>
    </source>
</reference>
<keyword evidence="2" id="KW-1185">Reference proteome</keyword>
<dbReference type="Proteomes" id="UP000198412">
    <property type="component" value="Unassembled WGS sequence"/>
</dbReference>
<sequence>MIYKTITKEERQKIIDTSWELHSKVETSYLNHPAKQEDEAWLDKQRLLLADMSIHLLQTSIKPGEIKLNRLRDNLHAILTITDQFLPLADLKKATEKLYKCN</sequence>
<evidence type="ECO:0000313" key="1">
    <source>
        <dbReference type="EMBL" id="SNR83698.1"/>
    </source>
</evidence>
<dbReference type="RefSeq" id="WP_217898429.1">
    <property type="nucleotide sequence ID" value="NZ_FZNX01000007.1"/>
</dbReference>
<gene>
    <name evidence="1" type="ORF">SAMN04488111_3377</name>
</gene>